<dbReference type="SUPFAM" id="SSF81324">
    <property type="entry name" value="Voltage-gated potassium channels"/>
    <property type="match status" value="1"/>
</dbReference>
<dbReference type="RefSeq" id="WP_221023186.1">
    <property type="nucleotide sequence ID" value="NZ_JAIEZQ010000001.1"/>
</dbReference>
<feature type="transmembrane region" description="Helical" evidence="1">
    <location>
        <begin position="80"/>
        <end position="101"/>
    </location>
</feature>
<keyword evidence="1" id="KW-0472">Membrane</keyword>
<keyword evidence="1" id="KW-0812">Transmembrane</keyword>
<gene>
    <name evidence="3" type="ORF">K1X13_00995</name>
</gene>
<organism evidence="3 4">
    <name type="scientific">Nocardioides jiangsuensis</name>
    <dbReference type="NCBI Taxonomy" id="2866161"/>
    <lineage>
        <taxon>Bacteria</taxon>
        <taxon>Bacillati</taxon>
        <taxon>Actinomycetota</taxon>
        <taxon>Actinomycetes</taxon>
        <taxon>Propionibacteriales</taxon>
        <taxon>Nocardioidaceae</taxon>
        <taxon>Nocardioides</taxon>
    </lineage>
</organism>
<evidence type="ECO:0000259" key="2">
    <source>
        <dbReference type="Pfam" id="PF07885"/>
    </source>
</evidence>
<evidence type="ECO:0000313" key="4">
    <source>
        <dbReference type="Proteomes" id="UP000754710"/>
    </source>
</evidence>
<dbReference type="GO" id="GO:0034220">
    <property type="term" value="P:monoatomic ion transmembrane transport"/>
    <property type="evidence" value="ECO:0007669"/>
    <property type="project" value="UniProtKB-KW"/>
</dbReference>
<accession>A0ABS7RED7</accession>
<sequence length="150" mass="16075">MVAAVFPSRKLLVDIRRRLVYFLAAGAFVVLLAGSGFAALEDRAVANYWEGIWWALSLMTTVGFIGEAPETVGGQVLSSILMVSGFALMALVTAGISSLFVREEQLPDVEAEEAFETQALRLLADLSGRLARLEEAVADAGTNDPEDPQS</sequence>
<keyword evidence="4" id="KW-1185">Reference proteome</keyword>
<protein>
    <submittedName>
        <fullName evidence="3">Potassium channel family protein</fullName>
    </submittedName>
</protein>
<dbReference type="Pfam" id="PF07885">
    <property type="entry name" value="Ion_trans_2"/>
    <property type="match status" value="1"/>
</dbReference>
<keyword evidence="3" id="KW-0813">Transport</keyword>
<dbReference type="Gene3D" id="1.10.287.70">
    <property type="match status" value="1"/>
</dbReference>
<name>A0ABS7RED7_9ACTN</name>
<comment type="caution">
    <text evidence="3">The sequence shown here is derived from an EMBL/GenBank/DDBJ whole genome shotgun (WGS) entry which is preliminary data.</text>
</comment>
<keyword evidence="3" id="KW-0407">Ion channel</keyword>
<dbReference type="Proteomes" id="UP000754710">
    <property type="component" value="Unassembled WGS sequence"/>
</dbReference>
<dbReference type="InterPro" id="IPR013099">
    <property type="entry name" value="K_chnl_dom"/>
</dbReference>
<keyword evidence="3" id="KW-0406">Ion transport</keyword>
<evidence type="ECO:0000256" key="1">
    <source>
        <dbReference type="SAM" id="Phobius"/>
    </source>
</evidence>
<dbReference type="EMBL" id="JAIEZQ010000001">
    <property type="protein sequence ID" value="MBY9073384.1"/>
    <property type="molecule type" value="Genomic_DNA"/>
</dbReference>
<evidence type="ECO:0000313" key="3">
    <source>
        <dbReference type="EMBL" id="MBY9073384.1"/>
    </source>
</evidence>
<reference evidence="3 4" key="1">
    <citation type="submission" date="2021-08" db="EMBL/GenBank/DDBJ databases">
        <title>Nocardioides bacterium WL0053 sp. nov., isolated from the sediment.</title>
        <authorList>
            <person name="Wang L."/>
            <person name="Zhang D."/>
            <person name="Zhang A."/>
        </authorList>
    </citation>
    <scope>NUCLEOTIDE SEQUENCE [LARGE SCALE GENOMIC DNA]</scope>
    <source>
        <strain evidence="3 4">WL0053</strain>
    </source>
</reference>
<feature type="transmembrane region" description="Helical" evidence="1">
    <location>
        <begin position="19"/>
        <end position="39"/>
    </location>
</feature>
<keyword evidence="1" id="KW-1133">Transmembrane helix</keyword>
<feature type="domain" description="Potassium channel" evidence="2">
    <location>
        <begin position="29"/>
        <end position="100"/>
    </location>
</feature>
<proteinExistence type="predicted"/>